<comment type="similarity">
    <text evidence="1">Belongs to the NmrA-type oxidoreductase family. Isoflavone reductase subfamily.</text>
</comment>
<gene>
    <name evidence="5" type="ORF">R3P38DRAFT_2879948</name>
</gene>
<evidence type="ECO:0000256" key="3">
    <source>
        <dbReference type="ARBA" id="ARBA00023002"/>
    </source>
</evidence>
<keyword evidence="3" id="KW-0560">Oxidoreductase</keyword>
<keyword evidence="2" id="KW-0521">NADP</keyword>
<reference evidence="5 6" key="1">
    <citation type="journal article" date="2024" name="J Genomics">
        <title>Draft genome sequencing and assembly of Favolaschia claudopus CIRM-BRFM 2984 isolated from oak limbs.</title>
        <authorList>
            <person name="Navarro D."/>
            <person name="Drula E."/>
            <person name="Chaduli D."/>
            <person name="Cazenave R."/>
            <person name="Ahrendt S."/>
            <person name="Wang J."/>
            <person name="Lipzen A."/>
            <person name="Daum C."/>
            <person name="Barry K."/>
            <person name="Grigoriev I.V."/>
            <person name="Favel A."/>
            <person name="Rosso M.N."/>
            <person name="Martin F."/>
        </authorList>
    </citation>
    <scope>NUCLEOTIDE SEQUENCE [LARGE SCALE GENOMIC DNA]</scope>
    <source>
        <strain evidence="5 6">CIRM-BRFM 2984</strain>
    </source>
</reference>
<evidence type="ECO:0000313" key="6">
    <source>
        <dbReference type="Proteomes" id="UP001362999"/>
    </source>
</evidence>
<dbReference type="EMBL" id="JAWWNJ010000011">
    <property type="protein sequence ID" value="KAK7044645.1"/>
    <property type="molecule type" value="Genomic_DNA"/>
</dbReference>
<accession>A0AAW0D1I0</accession>
<proteinExistence type="inferred from homology"/>
<evidence type="ECO:0000256" key="1">
    <source>
        <dbReference type="ARBA" id="ARBA00005725"/>
    </source>
</evidence>
<organism evidence="5 6">
    <name type="scientific">Favolaschia claudopus</name>
    <dbReference type="NCBI Taxonomy" id="2862362"/>
    <lineage>
        <taxon>Eukaryota</taxon>
        <taxon>Fungi</taxon>
        <taxon>Dikarya</taxon>
        <taxon>Basidiomycota</taxon>
        <taxon>Agaricomycotina</taxon>
        <taxon>Agaricomycetes</taxon>
        <taxon>Agaricomycetidae</taxon>
        <taxon>Agaricales</taxon>
        <taxon>Marasmiineae</taxon>
        <taxon>Mycenaceae</taxon>
        <taxon>Favolaschia</taxon>
    </lineage>
</organism>
<dbReference type="GO" id="GO:0016491">
    <property type="term" value="F:oxidoreductase activity"/>
    <property type="evidence" value="ECO:0007669"/>
    <property type="project" value="UniProtKB-KW"/>
</dbReference>
<dbReference type="PANTHER" id="PTHR47706">
    <property type="entry name" value="NMRA-LIKE FAMILY PROTEIN"/>
    <property type="match status" value="1"/>
</dbReference>
<evidence type="ECO:0000256" key="2">
    <source>
        <dbReference type="ARBA" id="ARBA00022857"/>
    </source>
</evidence>
<dbReference type="InterPro" id="IPR036291">
    <property type="entry name" value="NAD(P)-bd_dom_sf"/>
</dbReference>
<dbReference type="Gene3D" id="3.40.50.720">
    <property type="entry name" value="NAD(P)-binding Rossmann-like Domain"/>
    <property type="match status" value="1"/>
</dbReference>
<dbReference type="InterPro" id="IPR008030">
    <property type="entry name" value="NmrA-like"/>
</dbReference>
<keyword evidence="6" id="KW-1185">Reference proteome</keyword>
<sequence>MSTYKSFAVVGGGMIGLPIVNALAAKNVSVILLSRPGSSAKTVPSGVKVVPTDLQHTDAVAKVLREHNVDVVLSTIATSAVVDDVQTTLVDASKLAGVKLFVPSEYGLPTEGQSEGALRSKAQIAKYLKSVGIPSTRVYVGMWTDVIPILLNLETKPQIIGKGETKFSITAVADIAGAVAHALTTASPSELENRELRLEGERVTLNQLAALFKVTPEYVDTITQGQNPQFLQVLMREIEAGKGSTGWDAASNAEGTGIKAAGSGNALWPGHQWLTVKDVFKL</sequence>
<dbReference type="Pfam" id="PF05368">
    <property type="entry name" value="NmrA"/>
    <property type="match status" value="1"/>
</dbReference>
<evidence type="ECO:0000259" key="4">
    <source>
        <dbReference type="Pfam" id="PF05368"/>
    </source>
</evidence>
<dbReference type="SUPFAM" id="SSF51735">
    <property type="entry name" value="NAD(P)-binding Rossmann-fold domains"/>
    <property type="match status" value="1"/>
</dbReference>
<feature type="domain" description="NmrA-like" evidence="4">
    <location>
        <begin position="8"/>
        <end position="213"/>
    </location>
</feature>
<dbReference type="InterPro" id="IPR051609">
    <property type="entry name" value="NmrA/Isoflavone_reductase-like"/>
</dbReference>
<dbReference type="PANTHER" id="PTHR47706:SF4">
    <property type="entry name" value="NMRA-LIKE DOMAIN-CONTAINING PROTEIN"/>
    <property type="match status" value="1"/>
</dbReference>
<comment type="caution">
    <text evidence="5">The sequence shown here is derived from an EMBL/GenBank/DDBJ whole genome shotgun (WGS) entry which is preliminary data.</text>
</comment>
<dbReference type="AlphaFoldDB" id="A0AAW0D1I0"/>
<protein>
    <submittedName>
        <fullName evidence="5">NmrA domain-containing protein</fullName>
    </submittedName>
</protein>
<dbReference type="Proteomes" id="UP001362999">
    <property type="component" value="Unassembled WGS sequence"/>
</dbReference>
<name>A0AAW0D1I0_9AGAR</name>
<evidence type="ECO:0000313" key="5">
    <source>
        <dbReference type="EMBL" id="KAK7044645.1"/>
    </source>
</evidence>